<dbReference type="InterPro" id="IPR005081">
    <property type="entry name" value="SpoIIGA"/>
</dbReference>
<feature type="transmembrane region" description="Helical" evidence="2">
    <location>
        <begin position="129"/>
        <end position="147"/>
    </location>
</feature>
<comment type="function">
    <text evidence="1">Probable aspartic protease that is responsible for the proteolytic cleavage of the RNA polymerase sigma E factor (SigE/spoIIGB) to yield the active peptide in the mother cell during sporulation. Responds to a signal from the forespore that is triggered by the extracellular signal protein SpoIIR.</text>
</comment>
<gene>
    <name evidence="3" type="primary">spoIIGA</name>
    <name evidence="3" type="ORF">GCM10008935_15010</name>
</gene>
<keyword evidence="1" id="KW-0749">Sporulation</keyword>
<evidence type="ECO:0000256" key="2">
    <source>
        <dbReference type="SAM" id="Phobius"/>
    </source>
</evidence>
<comment type="subcellular location">
    <subcellularLocation>
        <location evidence="1">Cell membrane</location>
    </subcellularLocation>
</comment>
<feature type="transmembrane region" description="Helical" evidence="2">
    <location>
        <begin position="34"/>
        <end position="55"/>
    </location>
</feature>
<dbReference type="PIRSF" id="PIRSF018571">
    <property type="entry name" value="SpoIIGA"/>
    <property type="match status" value="1"/>
</dbReference>
<dbReference type="Pfam" id="PF03419">
    <property type="entry name" value="Peptidase_U4"/>
    <property type="match status" value="1"/>
</dbReference>
<feature type="transmembrane region" description="Helical" evidence="2">
    <location>
        <begin position="88"/>
        <end position="109"/>
    </location>
</feature>
<dbReference type="EC" id="3.4.23.-" evidence="1"/>
<keyword evidence="2" id="KW-1133">Transmembrane helix</keyword>
<dbReference type="EMBL" id="BAAACZ010000011">
    <property type="protein sequence ID" value="GAA0460648.1"/>
    <property type="molecule type" value="Genomic_DNA"/>
</dbReference>
<evidence type="ECO:0000313" key="3">
    <source>
        <dbReference type="EMBL" id="GAA0460648.1"/>
    </source>
</evidence>
<proteinExistence type="inferred from homology"/>
<dbReference type="NCBIfam" id="TIGR02854">
    <property type="entry name" value="spore_II_GA"/>
    <property type="match status" value="1"/>
</dbReference>
<organism evidence="3 4">
    <name type="scientific">Alkalibacillus silvisoli</name>
    <dbReference type="NCBI Taxonomy" id="392823"/>
    <lineage>
        <taxon>Bacteria</taxon>
        <taxon>Bacillati</taxon>
        <taxon>Bacillota</taxon>
        <taxon>Bacilli</taxon>
        <taxon>Bacillales</taxon>
        <taxon>Bacillaceae</taxon>
        <taxon>Alkalibacillus</taxon>
    </lineage>
</organism>
<protein>
    <recommendedName>
        <fullName evidence="1">Sporulation sigma-E factor-processing peptidase</fullName>
        <ecNumber evidence="1">3.4.23.-</ecNumber>
    </recommendedName>
    <alternativeName>
        <fullName evidence="1">Membrane-associated aspartic protease</fullName>
    </alternativeName>
    <alternativeName>
        <fullName evidence="1">Stage II sporulation protein GA</fullName>
    </alternativeName>
</protein>
<evidence type="ECO:0000256" key="1">
    <source>
        <dbReference type="PIRNR" id="PIRNR018571"/>
    </source>
</evidence>
<keyword evidence="1" id="KW-0064">Aspartyl protease</keyword>
<keyword evidence="2" id="KW-0812">Transmembrane</keyword>
<dbReference type="RefSeq" id="WP_343782834.1">
    <property type="nucleotide sequence ID" value="NZ_BAAACZ010000011.1"/>
</dbReference>
<feature type="transmembrane region" description="Helical" evidence="2">
    <location>
        <begin position="61"/>
        <end position="81"/>
    </location>
</feature>
<keyword evidence="1 2" id="KW-0472">Membrane</keyword>
<keyword evidence="1" id="KW-0645">Protease</keyword>
<name>A0ABN0ZWI5_9BACI</name>
<evidence type="ECO:0000313" key="4">
    <source>
        <dbReference type="Proteomes" id="UP001500740"/>
    </source>
</evidence>
<sequence length="303" mass="35212">MQLYVDLIWLLNLLFDWMILLVVAWVTRSKFVHWRVFLAALFASLIIPFTLLLDWSIFDSAIFKLIYSVFIILIAFSYQFLKDFFIKFISFYFINFSIGGAVFGIHYFINTNTEMVLSTHAPFGDMVSWIVVLILFPVALFITKSQLQNLTMFQMRLQQQYDVSIRYQNKKIQVLGFLDTGNQLKHPLTQHPVILVNETIFKHWFDETKVESLKLADHLGFQNVNDEIQLIPYQKAGGEQGLLPAFLADEVNVLINNQVVSTKKVYVGIHFGHFSRQMNVQCLLNPLLIQSKRMRVKDVEGVS</sequence>
<comment type="similarity">
    <text evidence="1">Belongs to the peptidase U4 family.</text>
</comment>
<feature type="transmembrane region" description="Helical" evidence="2">
    <location>
        <begin position="6"/>
        <end position="27"/>
    </location>
</feature>
<accession>A0ABN0ZWI5</accession>
<keyword evidence="1" id="KW-1003">Cell membrane</keyword>
<reference evidence="3 4" key="1">
    <citation type="journal article" date="2019" name="Int. J. Syst. Evol. Microbiol.">
        <title>The Global Catalogue of Microorganisms (GCM) 10K type strain sequencing project: providing services to taxonomists for standard genome sequencing and annotation.</title>
        <authorList>
            <consortium name="The Broad Institute Genomics Platform"/>
            <consortium name="The Broad Institute Genome Sequencing Center for Infectious Disease"/>
            <person name="Wu L."/>
            <person name="Ma J."/>
        </authorList>
    </citation>
    <scope>NUCLEOTIDE SEQUENCE [LARGE SCALE GENOMIC DNA]</scope>
    <source>
        <strain evidence="3 4">JCM 14193</strain>
    </source>
</reference>
<comment type="subunit">
    <text evidence="1">Self-associates. Interacts with SigE. Interacts with SpoIIR.</text>
</comment>
<keyword evidence="1" id="KW-0378">Hydrolase</keyword>
<keyword evidence="4" id="KW-1185">Reference proteome</keyword>
<dbReference type="Proteomes" id="UP001500740">
    <property type="component" value="Unassembled WGS sequence"/>
</dbReference>
<comment type="caution">
    <text evidence="3">The sequence shown here is derived from an EMBL/GenBank/DDBJ whole genome shotgun (WGS) entry which is preliminary data.</text>
</comment>